<reference evidence="3" key="2">
    <citation type="submission" date="2023-06" db="EMBL/GenBank/DDBJ databases">
        <authorList>
            <consortium name="Lawrence Berkeley National Laboratory"/>
            <person name="Mondo S.J."/>
            <person name="Hensen N."/>
            <person name="Bonometti L."/>
            <person name="Westerberg I."/>
            <person name="Brannstrom I.O."/>
            <person name="Guillou S."/>
            <person name="Cros-Aarteil S."/>
            <person name="Calhoun S."/>
            <person name="Haridas S."/>
            <person name="Kuo A."/>
            <person name="Pangilinan J."/>
            <person name="Riley R."/>
            <person name="Labutti K."/>
            <person name="Andreopoulos B."/>
            <person name="Lipzen A."/>
            <person name="Chen C."/>
            <person name="Yanf M."/>
            <person name="Daum C."/>
            <person name="Ng V."/>
            <person name="Clum A."/>
            <person name="Steindorff A."/>
            <person name="Ohm R."/>
            <person name="Martin F."/>
            <person name="Silar P."/>
            <person name="Natvig D."/>
            <person name="Lalanne C."/>
            <person name="Gautier V."/>
            <person name="Ament-Velasquez S.L."/>
            <person name="Kruys A."/>
            <person name="Hutchinson M.I."/>
            <person name="Powell A.J."/>
            <person name="Barry K."/>
            <person name="Miller A.N."/>
            <person name="Grigoriev I.V."/>
            <person name="Debuchy R."/>
            <person name="Gladieux P."/>
            <person name="Thoren M.H."/>
            <person name="Johannesson H."/>
        </authorList>
    </citation>
    <scope>NUCLEOTIDE SEQUENCE</scope>
    <source>
        <strain evidence="3">PSN324</strain>
    </source>
</reference>
<dbReference type="InterPro" id="IPR016024">
    <property type="entry name" value="ARM-type_fold"/>
</dbReference>
<dbReference type="Gene3D" id="3.40.50.300">
    <property type="entry name" value="P-loop containing nucleotide triphosphate hydrolases"/>
    <property type="match status" value="1"/>
</dbReference>
<feature type="domain" description="NACHT" evidence="2">
    <location>
        <begin position="147"/>
        <end position="281"/>
    </location>
</feature>
<dbReference type="SMART" id="SM00382">
    <property type="entry name" value="AAA"/>
    <property type="match status" value="1"/>
</dbReference>
<dbReference type="EMBL" id="MU864952">
    <property type="protein sequence ID" value="KAK4464109.1"/>
    <property type="molecule type" value="Genomic_DNA"/>
</dbReference>
<accession>A0AAV9HWQ6</accession>
<keyword evidence="4" id="KW-1185">Reference proteome</keyword>
<dbReference type="InterPro" id="IPR055496">
    <property type="entry name" value="DUF7068"/>
</dbReference>
<protein>
    <recommendedName>
        <fullName evidence="2">NACHT domain-containing protein</fullName>
    </recommendedName>
</protein>
<dbReference type="InterPro" id="IPR007111">
    <property type="entry name" value="NACHT_NTPase"/>
</dbReference>
<evidence type="ECO:0000256" key="1">
    <source>
        <dbReference type="SAM" id="MobiDB-lite"/>
    </source>
</evidence>
<dbReference type="PANTHER" id="PTHR46312">
    <property type="entry name" value="NACHT DOMAIN-CONTAINING PROTEIN"/>
    <property type="match status" value="1"/>
</dbReference>
<dbReference type="Pfam" id="PF05729">
    <property type="entry name" value="NACHT"/>
    <property type="match status" value="1"/>
</dbReference>
<feature type="region of interest" description="Disordered" evidence="1">
    <location>
        <begin position="90"/>
        <end position="110"/>
    </location>
</feature>
<dbReference type="AlphaFoldDB" id="A0AAV9HWQ6"/>
<dbReference type="PANTHER" id="PTHR46312:SF2">
    <property type="entry name" value="NUCLEOTIDE-BINDING OLIGOMERIZATION DOMAIN-CONTAINING PROTEIN 2-LIKE"/>
    <property type="match status" value="1"/>
</dbReference>
<gene>
    <name evidence="3" type="ORF">QBC42DRAFT_264319</name>
</gene>
<dbReference type="PROSITE" id="PS50837">
    <property type="entry name" value="NACHT"/>
    <property type="match status" value="1"/>
</dbReference>
<dbReference type="InterPro" id="IPR003593">
    <property type="entry name" value="AAA+_ATPase"/>
</dbReference>
<dbReference type="Pfam" id="PF23238">
    <property type="entry name" value="DUF7068"/>
    <property type="match status" value="1"/>
</dbReference>
<comment type="caution">
    <text evidence="3">The sequence shown here is derived from an EMBL/GenBank/DDBJ whole genome shotgun (WGS) entry which is preliminary data.</text>
</comment>
<name>A0AAV9HWQ6_9PEZI</name>
<dbReference type="SUPFAM" id="SSF52540">
    <property type="entry name" value="P-loop containing nucleoside triphosphate hydrolases"/>
    <property type="match status" value="1"/>
</dbReference>
<evidence type="ECO:0000259" key="2">
    <source>
        <dbReference type="PROSITE" id="PS50837"/>
    </source>
</evidence>
<sequence length="959" mass="109094">MVLHPLPLDRPHVLTNKFGSPECADYKRVAGKVREIIGKIREGTLLAQADNWIRDRHYNATRLEIERLSGVALSMNQCYINLAVIEQPGQSQSDRLTEPSEGDSTTRSSPFSLSARLKVETLDANKQIELPALFDPRKRGHVETKPRRILIRGRPGVGKTTLCKKIVYEFTRGTWSSWNKLFDRVLWVPLRHLKLNERLQQPGYNFFHLFSHEYFSQNLRGGEVLAKSLSDALDATKSSRTLFLLDGLDEVSKDLSSEGDMFRFLKELLNQPNVIITSRPSVQRPAHLDAIDIELETIGFYPAQVKEYLERVLPEQADEVQLFLRDHSLVWDLVRIPIQLDALCFTWNEGFHSGMKFDSMTTIYQAIEHSLWKKDILRLQKARYGNPVTGSQIQDPDFDMQDLVENEVAFLEGLAFTGLHNDIIDFERTHRRAIYKHFTGTPATFSLDHTIPVLSFLRTSDHSSEQRDRSYHFLHLTYQEYFAARYFVRKWQAQKPLTFPVFSTGECQDRRECQKYQTIGTGSFLRKHKYTARYDVFWRFVAGLLDVKGHGEEFFTAIENKPRDLLGPTHQRLVMHCLSEVSAQMPLRESLEEKLKKWLLFECKFTGQARLASEVEFPEGAVLDALHEEPDVKMIVLRSLAKRPTLPSRIVDLILSWLDDGEDKDLQTMILCSLWGFRTGSSLPDRLLVAIVALARRKGKHGSVRGAAIGVLRAQHSLSDNLLEVLEGLARREGEDEFVRVAALEVLVEQSSLSDERLKVIEGLAVHKEEDRSVRIAALAVLKAQSSLFNKYVDIIEALALYNNEDSSVRAAALSMFKAYPSLSYKRLDVIKLLALDKNEPISVREAALEVLGAQPCLSDERIDIIEALALDKDEPISVREAALEFLRAQRSLSDNLLEVLEGLARREGEDEFVRVAALGVFRAQSSLSDERLKVIEGLAVHKEEDKSVRIAALAVLKA</sequence>
<dbReference type="Proteomes" id="UP001321749">
    <property type="component" value="Unassembled WGS sequence"/>
</dbReference>
<reference evidence="3" key="1">
    <citation type="journal article" date="2023" name="Mol. Phylogenet. Evol.">
        <title>Genome-scale phylogeny and comparative genomics of the fungal order Sordariales.</title>
        <authorList>
            <person name="Hensen N."/>
            <person name="Bonometti L."/>
            <person name="Westerberg I."/>
            <person name="Brannstrom I.O."/>
            <person name="Guillou S."/>
            <person name="Cros-Aarteil S."/>
            <person name="Calhoun S."/>
            <person name="Haridas S."/>
            <person name="Kuo A."/>
            <person name="Mondo S."/>
            <person name="Pangilinan J."/>
            <person name="Riley R."/>
            <person name="LaButti K."/>
            <person name="Andreopoulos B."/>
            <person name="Lipzen A."/>
            <person name="Chen C."/>
            <person name="Yan M."/>
            <person name="Daum C."/>
            <person name="Ng V."/>
            <person name="Clum A."/>
            <person name="Steindorff A."/>
            <person name="Ohm R.A."/>
            <person name="Martin F."/>
            <person name="Silar P."/>
            <person name="Natvig D.O."/>
            <person name="Lalanne C."/>
            <person name="Gautier V."/>
            <person name="Ament-Velasquez S.L."/>
            <person name="Kruys A."/>
            <person name="Hutchinson M.I."/>
            <person name="Powell A.J."/>
            <person name="Barry K."/>
            <person name="Miller A.N."/>
            <person name="Grigoriev I.V."/>
            <person name="Debuchy R."/>
            <person name="Gladieux P."/>
            <person name="Hiltunen Thoren M."/>
            <person name="Johannesson H."/>
        </authorList>
    </citation>
    <scope>NUCLEOTIDE SEQUENCE</scope>
    <source>
        <strain evidence="3">PSN324</strain>
    </source>
</reference>
<dbReference type="SUPFAM" id="SSF48371">
    <property type="entry name" value="ARM repeat"/>
    <property type="match status" value="1"/>
</dbReference>
<organism evidence="3 4">
    <name type="scientific">Cladorrhinum samala</name>
    <dbReference type="NCBI Taxonomy" id="585594"/>
    <lineage>
        <taxon>Eukaryota</taxon>
        <taxon>Fungi</taxon>
        <taxon>Dikarya</taxon>
        <taxon>Ascomycota</taxon>
        <taxon>Pezizomycotina</taxon>
        <taxon>Sordariomycetes</taxon>
        <taxon>Sordariomycetidae</taxon>
        <taxon>Sordariales</taxon>
        <taxon>Podosporaceae</taxon>
        <taxon>Cladorrhinum</taxon>
    </lineage>
</organism>
<evidence type="ECO:0000313" key="3">
    <source>
        <dbReference type="EMBL" id="KAK4464109.1"/>
    </source>
</evidence>
<proteinExistence type="predicted"/>
<dbReference type="InterPro" id="IPR027417">
    <property type="entry name" value="P-loop_NTPase"/>
</dbReference>
<evidence type="ECO:0000313" key="4">
    <source>
        <dbReference type="Proteomes" id="UP001321749"/>
    </source>
</evidence>